<dbReference type="AlphaFoldDB" id="A0A329QW56"/>
<dbReference type="Proteomes" id="UP000250642">
    <property type="component" value="Unassembled WGS sequence"/>
</dbReference>
<evidence type="ECO:0000313" key="2">
    <source>
        <dbReference type="EMBL" id="RAW15542.1"/>
    </source>
</evidence>
<dbReference type="Pfam" id="PF00395">
    <property type="entry name" value="SLH"/>
    <property type="match status" value="1"/>
</dbReference>
<organism evidence="2 3">
    <name type="scientific">Paenibacillus taichungensis</name>
    <dbReference type="NCBI Taxonomy" id="484184"/>
    <lineage>
        <taxon>Bacteria</taxon>
        <taxon>Bacillati</taxon>
        <taxon>Bacillota</taxon>
        <taxon>Bacilli</taxon>
        <taxon>Bacillales</taxon>
        <taxon>Paenibacillaceae</taxon>
        <taxon>Paenibacillus</taxon>
    </lineage>
</organism>
<gene>
    <name evidence="2" type="ORF">DC345_12565</name>
</gene>
<evidence type="ECO:0000313" key="3">
    <source>
        <dbReference type="Proteomes" id="UP000250642"/>
    </source>
</evidence>
<reference evidence="2 3" key="1">
    <citation type="submission" date="2018-04" db="EMBL/GenBank/DDBJ databases">
        <title>Paenibacillus taichungensis Genome sequencing and assembly.</title>
        <authorList>
            <person name="Xu J."/>
            <person name="Rensing C."/>
            <person name="Mazhar H.S."/>
        </authorList>
    </citation>
    <scope>NUCLEOTIDE SEQUENCE [LARGE SCALE GENOMIC DNA]</scope>
    <source>
        <strain evidence="2 3">NC1</strain>
    </source>
</reference>
<dbReference type="EMBL" id="QEVW01000007">
    <property type="protein sequence ID" value="RAW15542.1"/>
    <property type="molecule type" value="Genomic_DNA"/>
</dbReference>
<comment type="caution">
    <text evidence="2">The sequence shown here is derived from an EMBL/GenBank/DDBJ whole genome shotgun (WGS) entry which is preliminary data.</text>
</comment>
<accession>A0A329QW56</accession>
<dbReference type="InterPro" id="IPR001119">
    <property type="entry name" value="SLH_dom"/>
</dbReference>
<protein>
    <recommendedName>
        <fullName evidence="1">SLH domain-containing protein</fullName>
    </recommendedName>
</protein>
<evidence type="ECO:0000259" key="1">
    <source>
        <dbReference type="Pfam" id="PF00395"/>
    </source>
</evidence>
<name>A0A329QW56_9BACL</name>
<feature type="domain" description="SLH" evidence="1">
    <location>
        <begin position="13"/>
        <end position="39"/>
    </location>
</feature>
<proteinExistence type="predicted"/>
<sequence length="53" mass="5921">MDAEDITDYPELVLTAATNGIIGVYQDGSYKPKAYLSRAVVAMVWIPKKFNKK</sequence>